<dbReference type="OrthoDB" id="773376at2"/>
<organism evidence="2 3">
    <name type="scientific">Pedobacter polaris</name>
    <dbReference type="NCBI Taxonomy" id="2571273"/>
    <lineage>
        <taxon>Bacteria</taxon>
        <taxon>Pseudomonadati</taxon>
        <taxon>Bacteroidota</taxon>
        <taxon>Sphingobacteriia</taxon>
        <taxon>Sphingobacteriales</taxon>
        <taxon>Sphingobacteriaceae</taxon>
        <taxon>Pedobacter</taxon>
    </lineage>
</organism>
<dbReference type="Proteomes" id="UP000309488">
    <property type="component" value="Unassembled WGS sequence"/>
</dbReference>
<feature type="coiled-coil region" evidence="1">
    <location>
        <begin position="36"/>
        <end position="74"/>
    </location>
</feature>
<keyword evidence="1" id="KW-0175">Coiled coil</keyword>
<evidence type="ECO:0000313" key="3">
    <source>
        <dbReference type="Proteomes" id="UP000309488"/>
    </source>
</evidence>
<keyword evidence="3" id="KW-1185">Reference proteome</keyword>
<gene>
    <name evidence="2" type="ORF">FA048_04030</name>
</gene>
<reference evidence="2 3" key="1">
    <citation type="submission" date="2019-04" db="EMBL/GenBank/DDBJ databases">
        <title>Pedobacter sp. RP-3-22 sp. nov., isolated from Arctic soil.</title>
        <authorList>
            <person name="Dahal R.H."/>
            <person name="Kim D.-U."/>
        </authorList>
    </citation>
    <scope>NUCLEOTIDE SEQUENCE [LARGE SCALE GENOMIC DNA]</scope>
    <source>
        <strain evidence="2 3">RP-3-22</strain>
    </source>
</reference>
<protein>
    <submittedName>
        <fullName evidence="2">Uncharacterized protein</fullName>
    </submittedName>
</protein>
<comment type="caution">
    <text evidence="2">The sequence shown here is derived from an EMBL/GenBank/DDBJ whole genome shotgun (WGS) entry which is preliminary data.</text>
</comment>
<name>A0A4U1CWT8_9SPHI</name>
<dbReference type="EMBL" id="SWBR01000001">
    <property type="protein sequence ID" value="TKC12795.1"/>
    <property type="molecule type" value="Genomic_DNA"/>
</dbReference>
<proteinExistence type="predicted"/>
<dbReference type="RefSeq" id="WP_136838919.1">
    <property type="nucleotide sequence ID" value="NZ_SWBR01000001.1"/>
</dbReference>
<dbReference type="AlphaFoldDB" id="A0A4U1CWT8"/>
<accession>A0A4U1CWT8</accession>
<evidence type="ECO:0000256" key="1">
    <source>
        <dbReference type="SAM" id="Coils"/>
    </source>
</evidence>
<evidence type="ECO:0000313" key="2">
    <source>
        <dbReference type="EMBL" id="TKC12795.1"/>
    </source>
</evidence>
<sequence>MQAISKKRHERLRDALLQMKGLLSDGQKECSCLQQAEDYNRELETMYRNYDCLLKELSRQITAYEILYNEVKVRFLGKKLKELKKEIQTEKPAFVTLQASIKLAYET</sequence>